<sequence>MHQDQLANGFAGAIFFFIFLYFLARYMRKFGGTPSEPPVLPVHFPPVHQPPPYPVQQLPHLAPYSNHTPSTAPPSYEEAVRLGKPLDVKRY</sequence>
<dbReference type="EMBL" id="CATQJA010000986">
    <property type="protein sequence ID" value="CAJ0565141.1"/>
    <property type="molecule type" value="Genomic_DNA"/>
</dbReference>
<keyword evidence="1" id="KW-0812">Transmembrane</keyword>
<keyword evidence="3" id="KW-1185">Reference proteome</keyword>
<dbReference type="AlphaFoldDB" id="A0AA36CB32"/>
<reference evidence="2" key="1">
    <citation type="submission" date="2023-06" db="EMBL/GenBank/DDBJ databases">
        <authorList>
            <person name="Delattre M."/>
        </authorList>
    </citation>
    <scope>NUCLEOTIDE SEQUENCE</scope>
    <source>
        <strain evidence="2">AF72</strain>
    </source>
</reference>
<evidence type="ECO:0000313" key="2">
    <source>
        <dbReference type="EMBL" id="CAJ0565141.1"/>
    </source>
</evidence>
<organism evidence="2 3">
    <name type="scientific">Mesorhabditis spiculigera</name>
    <dbReference type="NCBI Taxonomy" id="96644"/>
    <lineage>
        <taxon>Eukaryota</taxon>
        <taxon>Metazoa</taxon>
        <taxon>Ecdysozoa</taxon>
        <taxon>Nematoda</taxon>
        <taxon>Chromadorea</taxon>
        <taxon>Rhabditida</taxon>
        <taxon>Rhabditina</taxon>
        <taxon>Rhabditomorpha</taxon>
        <taxon>Rhabditoidea</taxon>
        <taxon>Rhabditidae</taxon>
        <taxon>Mesorhabditinae</taxon>
        <taxon>Mesorhabditis</taxon>
    </lineage>
</organism>
<proteinExistence type="predicted"/>
<feature type="transmembrane region" description="Helical" evidence="1">
    <location>
        <begin position="6"/>
        <end position="24"/>
    </location>
</feature>
<comment type="caution">
    <text evidence="2">The sequence shown here is derived from an EMBL/GenBank/DDBJ whole genome shotgun (WGS) entry which is preliminary data.</text>
</comment>
<protein>
    <submittedName>
        <fullName evidence="2">Uncharacterized protein</fullName>
    </submittedName>
</protein>
<dbReference type="Proteomes" id="UP001177023">
    <property type="component" value="Unassembled WGS sequence"/>
</dbReference>
<keyword evidence="1" id="KW-0472">Membrane</keyword>
<keyword evidence="1" id="KW-1133">Transmembrane helix</keyword>
<gene>
    <name evidence="2" type="ORF">MSPICULIGERA_LOCUS3799</name>
</gene>
<feature type="non-terminal residue" evidence="2">
    <location>
        <position position="91"/>
    </location>
</feature>
<evidence type="ECO:0000256" key="1">
    <source>
        <dbReference type="SAM" id="Phobius"/>
    </source>
</evidence>
<evidence type="ECO:0000313" key="3">
    <source>
        <dbReference type="Proteomes" id="UP001177023"/>
    </source>
</evidence>
<accession>A0AA36CB32</accession>
<name>A0AA36CB32_9BILA</name>